<gene>
    <name evidence="4" type="ORF">PGLA1383_LOCUS56940</name>
</gene>
<keyword evidence="5" id="KW-1185">Reference proteome</keyword>
<dbReference type="PANTHER" id="PTHR21184:SF6">
    <property type="entry name" value="CONSERVED PLASMA MEMBRANE PROTEIN"/>
    <property type="match status" value="1"/>
</dbReference>
<dbReference type="Proteomes" id="UP000654075">
    <property type="component" value="Unassembled WGS sequence"/>
</dbReference>
<dbReference type="AlphaFoldDB" id="A0A813HY75"/>
<evidence type="ECO:0000313" key="4">
    <source>
        <dbReference type="EMBL" id="CAE8642441.1"/>
    </source>
</evidence>
<evidence type="ECO:0000313" key="5">
    <source>
        <dbReference type="Proteomes" id="UP000654075"/>
    </source>
</evidence>
<proteinExistence type="inferred from homology"/>
<accession>A0A813HY75</accession>
<dbReference type="InterPro" id="IPR019356">
    <property type="entry name" value="Menorin_dom"/>
</dbReference>
<organism evidence="4 5">
    <name type="scientific">Polarella glacialis</name>
    <name type="common">Dinoflagellate</name>
    <dbReference type="NCBI Taxonomy" id="89957"/>
    <lineage>
        <taxon>Eukaryota</taxon>
        <taxon>Sar</taxon>
        <taxon>Alveolata</taxon>
        <taxon>Dinophyceae</taxon>
        <taxon>Suessiales</taxon>
        <taxon>Suessiaceae</taxon>
        <taxon>Polarella</taxon>
    </lineage>
</organism>
<feature type="domain" description="Menorin-like" evidence="3">
    <location>
        <begin position="136"/>
        <end position="363"/>
    </location>
</feature>
<dbReference type="GO" id="GO:0005615">
    <property type="term" value="C:extracellular space"/>
    <property type="evidence" value="ECO:0007669"/>
    <property type="project" value="TreeGrafter"/>
</dbReference>
<protein>
    <recommendedName>
        <fullName evidence="3">Menorin-like domain-containing protein</fullName>
    </recommendedName>
</protein>
<evidence type="ECO:0000259" key="3">
    <source>
        <dbReference type="Pfam" id="PF10223"/>
    </source>
</evidence>
<dbReference type="EMBL" id="CAJNNV010033160">
    <property type="protein sequence ID" value="CAE8642441.1"/>
    <property type="molecule type" value="Genomic_DNA"/>
</dbReference>
<dbReference type="OrthoDB" id="413402at2759"/>
<dbReference type="PANTHER" id="PTHR21184">
    <property type="entry name" value="MENORIN (DENDRITIC BRANCHING PROTEIN)"/>
    <property type="match status" value="1"/>
</dbReference>
<evidence type="ECO:0000256" key="1">
    <source>
        <dbReference type="ARBA" id="ARBA00044953"/>
    </source>
</evidence>
<comment type="caution">
    <text evidence="4">The sequence shown here is derived from an EMBL/GenBank/DDBJ whole genome shotgun (WGS) entry which is preliminary data.</text>
</comment>
<evidence type="ECO:0000256" key="2">
    <source>
        <dbReference type="SAM" id="Phobius"/>
    </source>
</evidence>
<keyword evidence="2" id="KW-0472">Membrane</keyword>
<name>A0A813HY75_POLGL</name>
<feature type="transmembrane region" description="Helical" evidence="2">
    <location>
        <begin position="6"/>
        <end position="26"/>
    </location>
</feature>
<feature type="transmembrane region" description="Helical" evidence="2">
    <location>
        <begin position="38"/>
        <end position="63"/>
    </location>
</feature>
<reference evidence="4" key="1">
    <citation type="submission" date="2021-02" db="EMBL/GenBank/DDBJ databases">
        <authorList>
            <person name="Dougan E. K."/>
            <person name="Rhodes N."/>
            <person name="Thang M."/>
            <person name="Chan C."/>
        </authorList>
    </citation>
    <scope>NUCLEOTIDE SEQUENCE</scope>
</reference>
<keyword evidence="2" id="KW-0812">Transmembrane</keyword>
<dbReference type="OMA" id="AMACHPP"/>
<keyword evidence="2" id="KW-1133">Transmembrane helix</keyword>
<dbReference type="Pfam" id="PF10223">
    <property type="entry name" value="Menorin_N"/>
    <property type="match status" value="1"/>
</dbReference>
<comment type="similarity">
    <text evidence="1">Belongs to the menorin family.</text>
</comment>
<sequence length="401" mass="42914">MGMRSLMAIHVISVMGICLPFVRIISQRSLRLKFLAGLKLGMAGLCVVGCTLGGRGSIFPLQWPSPLPLPQKSRHLHLKVCHYMLSDPDRKMVSATDVAAGCTRSDQQQHTEAVATAPKRPAVPTKWAPLPSPKQVWAHSCVTWAKLNDALADPSVTAVEVDVTMGHVVGSDRSSDPVPIMAHPPSRTSDLSFEACLEAVIQDGRRHVKFDFKNLASVELCLPMLAAASSRLAANRQAVWLNADVLPGPGLRSWSCAVPAEAFLAAAAELCPGAHLSLGWKVNPVGWNHTYTEADCQAMAALCNKHLKEASGGIVFAEAARVAGRDPNALAGLLRSVPNSQLLLWTGTWEPPVSSGALQAIHDALSGVGVVGCCGFDCQVLDPCIAWRKFLTDISRHLMLV</sequence>